<accession>A0A401G3K6</accession>
<dbReference type="Proteomes" id="UP000288096">
    <property type="component" value="Unassembled WGS sequence"/>
</dbReference>
<sequence>MDTRETEGLLSEVMALLKPFARRGPDERARPADGDLSQTAAELAKAIEEQWRDDPLVRGLLKEFQEKPEIFGPSLSEVLTRKLAEAPEQLERLGRILESAPPQNGMPRKAAAELSELSPELSDDEKEVLKALDHIGGGGSPIDIAVEGMLDIEQTRILAERLWGKGVLLSHRMKDPDAKRFFSFSDMGKRRYQKLLGKTDVKMAAKS</sequence>
<proteinExistence type="predicted"/>
<protein>
    <submittedName>
        <fullName evidence="1">Uncharacterized protein</fullName>
    </submittedName>
</protein>
<evidence type="ECO:0000313" key="1">
    <source>
        <dbReference type="EMBL" id="GBC63796.1"/>
    </source>
</evidence>
<dbReference type="EMBL" id="BEXT01000001">
    <property type="protein sequence ID" value="GBC63796.1"/>
    <property type="molecule type" value="Genomic_DNA"/>
</dbReference>
<organism evidence="1 2">
    <name type="scientific">Desulfonema ishimotonii</name>
    <dbReference type="NCBI Taxonomy" id="45657"/>
    <lineage>
        <taxon>Bacteria</taxon>
        <taxon>Pseudomonadati</taxon>
        <taxon>Thermodesulfobacteriota</taxon>
        <taxon>Desulfobacteria</taxon>
        <taxon>Desulfobacterales</taxon>
        <taxon>Desulfococcaceae</taxon>
        <taxon>Desulfonema</taxon>
    </lineage>
</organism>
<reference evidence="2" key="1">
    <citation type="submission" date="2017-11" db="EMBL/GenBank/DDBJ databases">
        <authorList>
            <person name="Watanabe M."/>
            <person name="Kojima H."/>
        </authorList>
    </citation>
    <scope>NUCLEOTIDE SEQUENCE [LARGE SCALE GENOMIC DNA]</scope>
    <source>
        <strain evidence="2">Tokyo 01</strain>
    </source>
</reference>
<gene>
    <name evidence="1" type="ORF">DENIS_4794</name>
</gene>
<dbReference type="AlphaFoldDB" id="A0A401G3K6"/>
<name>A0A401G3K6_9BACT</name>
<keyword evidence="2" id="KW-1185">Reference proteome</keyword>
<dbReference type="RefSeq" id="WP_124330835.1">
    <property type="nucleotide sequence ID" value="NZ_BEXT01000001.1"/>
</dbReference>
<evidence type="ECO:0000313" key="2">
    <source>
        <dbReference type="Proteomes" id="UP000288096"/>
    </source>
</evidence>
<reference evidence="2" key="2">
    <citation type="submission" date="2019-01" db="EMBL/GenBank/DDBJ databases">
        <title>Genome sequence of Desulfonema ishimotonii strain Tokyo 01.</title>
        <authorList>
            <person name="Fukui M."/>
        </authorList>
    </citation>
    <scope>NUCLEOTIDE SEQUENCE [LARGE SCALE GENOMIC DNA]</scope>
    <source>
        <strain evidence="2">Tokyo 01</strain>
    </source>
</reference>
<comment type="caution">
    <text evidence="1">The sequence shown here is derived from an EMBL/GenBank/DDBJ whole genome shotgun (WGS) entry which is preliminary data.</text>
</comment>